<evidence type="ECO:0000313" key="1">
    <source>
        <dbReference type="EMBL" id="KAJ7989573.1"/>
    </source>
</evidence>
<comment type="caution">
    <text evidence="1">The sequence shown here is derived from an EMBL/GenBank/DDBJ whole genome shotgun (WGS) entry which is preliminary data.</text>
</comment>
<keyword evidence="2" id="KW-1185">Reference proteome</keyword>
<sequence length="186" mass="19889">MDSVCFASGQTQLVLKNEFLTTLRVTPCARLAGVHGNQPEHGRTRAGQLWDGMSLENQSANTGDQRANQRAQTVTAPSGAVWRDRVHKDPSGFEVLRPVTPFLLRTETEQEMWHGNGDVTPKGWRGDGWRRGGNDSRLTWADAGSRAARRGAGVGVAEVGELPAGARLGSCLLASPRGTNETAGGS</sequence>
<gene>
    <name evidence="1" type="ORF">DPEC_G00305940</name>
</gene>
<organism evidence="1 2">
    <name type="scientific">Dallia pectoralis</name>
    <name type="common">Alaska blackfish</name>
    <dbReference type="NCBI Taxonomy" id="75939"/>
    <lineage>
        <taxon>Eukaryota</taxon>
        <taxon>Metazoa</taxon>
        <taxon>Chordata</taxon>
        <taxon>Craniata</taxon>
        <taxon>Vertebrata</taxon>
        <taxon>Euteleostomi</taxon>
        <taxon>Actinopterygii</taxon>
        <taxon>Neopterygii</taxon>
        <taxon>Teleostei</taxon>
        <taxon>Protacanthopterygii</taxon>
        <taxon>Esociformes</taxon>
        <taxon>Umbridae</taxon>
        <taxon>Dallia</taxon>
    </lineage>
</organism>
<reference evidence="1" key="1">
    <citation type="submission" date="2021-05" db="EMBL/GenBank/DDBJ databases">
        <authorList>
            <person name="Pan Q."/>
            <person name="Jouanno E."/>
            <person name="Zahm M."/>
            <person name="Klopp C."/>
            <person name="Cabau C."/>
            <person name="Louis A."/>
            <person name="Berthelot C."/>
            <person name="Parey E."/>
            <person name="Roest Crollius H."/>
            <person name="Montfort J."/>
            <person name="Robinson-Rechavi M."/>
            <person name="Bouchez O."/>
            <person name="Lampietro C."/>
            <person name="Lopez Roques C."/>
            <person name="Donnadieu C."/>
            <person name="Postlethwait J."/>
            <person name="Bobe J."/>
            <person name="Dillon D."/>
            <person name="Chandos A."/>
            <person name="von Hippel F."/>
            <person name="Guiguen Y."/>
        </authorList>
    </citation>
    <scope>NUCLEOTIDE SEQUENCE</scope>
    <source>
        <strain evidence="1">YG-Jan2019</strain>
    </source>
</reference>
<accession>A0ACC2FDT9</accession>
<name>A0ACC2FDT9_DALPE</name>
<dbReference type="Proteomes" id="UP001157502">
    <property type="component" value="Chromosome 29"/>
</dbReference>
<proteinExistence type="predicted"/>
<evidence type="ECO:0000313" key="2">
    <source>
        <dbReference type="Proteomes" id="UP001157502"/>
    </source>
</evidence>
<protein>
    <submittedName>
        <fullName evidence="1">Uncharacterized protein</fullName>
    </submittedName>
</protein>
<dbReference type="EMBL" id="CM055756">
    <property type="protein sequence ID" value="KAJ7989573.1"/>
    <property type="molecule type" value="Genomic_DNA"/>
</dbReference>